<dbReference type="InterPro" id="IPR036322">
    <property type="entry name" value="WD40_repeat_dom_sf"/>
</dbReference>
<name>A0A1R2D149_9CILI</name>
<protein>
    <recommendedName>
        <fullName evidence="5">Serine/threonine-protein phosphatase 2A 55 kDa regulatory subunit B</fullName>
    </recommendedName>
</protein>
<sequence>MQDEEKLDTFYTSESKINSIKYSQSGSLLFFGDTNGNLYIKPKNSSQFSSFQCNFDSEIDVPMCYQPINKIEIAKSSDSRAIILTALDKSLESWKIFPQPQSNGCTKLVGKQENSVSGVHECTINSISMCQNMKNFLTSDDLNIFLWDLEKSDSVLHIVDHKETVQPISEVITGAKFHPHNTYEIMWTSTNGSIRLGDMRTKLIMDKPGSVLKYESSKSWYYEELVVSISSAEFCKSHESIVARDYFTVKYWDLRKTNSPYLIADVIEEQNLCMSELYQTQAICAEFEVKDCLGSEYGVTGGYGEVFFIHRPTGEVFKQSFDTNQEILHIDTNDQGDITFAMNESLYTRSLTQDLLH</sequence>
<keyword evidence="2" id="KW-0677">Repeat</keyword>
<reference evidence="3 4" key="1">
    <citation type="submission" date="2016-11" db="EMBL/GenBank/DDBJ databases">
        <title>The macronuclear genome of Stentor coeruleus: a giant cell with tiny introns.</title>
        <authorList>
            <person name="Slabodnick M."/>
            <person name="Ruby J.G."/>
            <person name="Reiff S.B."/>
            <person name="Swart E.C."/>
            <person name="Gosai S."/>
            <person name="Prabakaran S."/>
            <person name="Witkowska E."/>
            <person name="Larue G.E."/>
            <person name="Fisher S."/>
            <person name="Freeman R.M."/>
            <person name="Gunawardena J."/>
            <person name="Chu W."/>
            <person name="Stover N.A."/>
            <person name="Gregory B.D."/>
            <person name="Nowacki M."/>
            <person name="Derisi J."/>
            <person name="Roy S.W."/>
            <person name="Marshall W.F."/>
            <person name="Sood P."/>
        </authorList>
    </citation>
    <scope>NUCLEOTIDE SEQUENCE [LARGE SCALE GENOMIC DNA]</scope>
    <source>
        <strain evidence="3">WM001</strain>
    </source>
</reference>
<accession>A0A1R2D149</accession>
<keyword evidence="1" id="KW-0853">WD repeat</keyword>
<gene>
    <name evidence="3" type="ORF">SteCoe_1803</name>
</gene>
<comment type="caution">
    <text evidence="3">The sequence shown here is derived from an EMBL/GenBank/DDBJ whole genome shotgun (WGS) entry which is preliminary data.</text>
</comment>
<dbReference type="GO" id="GO:0019888">
    <property type="term" value="F:protein phosphatase regulator activity"/>
    <property type="evidence" value="ECO:0007669"/>
    <property type="project" value="InterPro"/>
</dbReference>
<keyword evidence="4" id="KW-1185">Reference proteome</keyword>
<evidence type="ECO:0000256" key="2">
    <source>
        <dbReference type="ARBA" id="ARBA00022737"/>
    </source>
</evidence>
<dbReference type="OrthoDB" id="296073at2759"/>
<proteinExistence type="predicted"/>
<evidence type="ECO:0000313" key="4">
    <source>
        <dbReference type="Proteomes" id="UP000187209"/>
    </source>
</evidence>
<dbReference type="InterPro" id="IPR000009">
    <property type="entry name" value="PP2A_PR55"/>
</dbReference>
<dbReference type="Proteomes" id="UP000187209">
    <property type="component" value="Unassembled WGS sequence"/>
</dbReference>
<evidence type="ECO:0000256" key="1">
    <source>
        <dbReference type="ARBA" id="ARBA00022574"/>
    </source>
</evidence>
<dbReference type="InterPro" id="IPR015943">
    <property type="entry name" value="WD40/YVTN_repeat-like_dom_sf"/>
</dbReference>
<organism evidence="3 4">
    <name type="scientific">Stentor coeruleus</name>
    <dbReference type="NCBI Taxonomy" id="5963"/>
    <lineage>
        <taxon>Eukaryota</taxon>
        <taxon>Sar</taxon>
        <taxon>Alveolata</taxon>
        <taxon>Ciliophora</taxon>
        <taxon>Postciliodesmatophora</taxon>
        <taxon>Heterotrichea</taxon>
        <taxon>Heterotrichida</taxon>
        <taxon>Stentoridae</taxon>
        <taxon>Stentor</taxon>
    </lineage>
</organism>
<dbReference type="AlphaFoldDB" id="A0A1R2D149"/>
<evidence type="ECO:0000313" key="3">
    <source>
        <dbReference type="EMBL" id="OMJ94943.1"/>
    </source>
</evidence>
<dbReference type="EMBL" id="MPUH01000019">
    <property type="protein sequence ID" value="OMJ94943.1"/>
    <property type="molecule type" value="Genomic_DNA"/>
</dbReference>
<dbReference type="PANTHER" id="PTHR11871">
    <property type="entry name" value="PROTEIN PHOSPHATASE PP2A REGULATORY SUBUNIT B"/>
    <property type="match status" value="1"/>
</dbReference>
<dbReference type="SUPFAM" id="SSF50978">
    <property type="entry name" value="WD40 repeat-like"/>
    <property type="match status" value="1"/>
</dbReference>
<evidence type="ECO:0008006" key="5">
    <source>
        <dbReference type="Google" id="ProtNLM"/>
    </source>
</evidence>
<dbReference type="GO" id="GO:0000159">
    <property type="term" value="C:protein phosphatase type 2A complex"/>
    <property type="evidence" value="ECO:0007669"/>
    <property type="project" value="InterPro"/>
</dbReference>
<dbReference type="Gene3D" id="2.130.10.10">
    <property type="entry name" value="YVTN repeat-like/Quinoprotein amine dehydrogenase"/>
    <property type="match status" value="1"/>
</dbReference>